<gene>
    <name evidence="1" type="ORF">NCTC11545_02480</name>
</gene>
<dbReference type="EMBL" id="UAVS01000011">
    <property type="protein sequence ID" value="SQA95259.1"/>
    <property type="molecule type" value="Genomic_DNA"/>
</dbReference>
<organism evidence="1 2">
    <name type="scientific">Capnocytophaga ochracea</name>
    <dbReference type="NCBI Taxonomy" id="1018"/>
    <lineage>
        <taxon>Bacteria</taxon>
        <taxon>Pseudomonadati</taxon>
        <taxon>Bacteroidota</taxon>
        <taxon>Flavobacteriia</taxon>
        <taxon>Flavobacteriales</taxon>
        <taxon>Flavobacteriaceae</taxon>
        <taxon>Capnocytophaga</taxon>
    </lineage>
</organism>
<protein>
    <submittedName>
        <fullName evidence="1">Uncharacterized protein</fullName>
    </submittedName>
</protein>
<accession>A0A2X2V0P2</accession>
<dbReference type="Proteomes" id="UP000250169">
    <property type="component" value="Unassembled WGS sequence"/>
</dbReference>
<evidence type="ECO:0000313" key="2">
    <source>
        <dbReference type="Proteomes" id="UP000250169"/>
    </source>
</evidence>
<evidence type="ECO:0000313" key="1">
    <source>
        <dbReference type="EMBL" id="SQA95259.1"/>
    </source>
</evidence>
<reference evidence="1 2" key="1">
    <citation type="submission" date="2018-06" db="EMBL/GenBank/DDBJ databases">
        <authorList>
            <consortium name="Pathogen Informatics"/>
            <person name="Doyle S."/>
        </authorList>
    </citation>
    <scope>NUCLEOTIDE SEQUENCE [LARGE SCALE GENOMIC DNA]</scope>
    <source>
        <strain evidence="1 2">NCTC11545</strain>
    </source>
</reference>
<sequence>MDLLNKMKLYDLGIITNSDDLMNGSYGIIIEDFSLHIIL</sequence>
<name>A0A2X2V0P2_CAPOC</name>
<dbReference type="AlphaFoldDB" id="A0A2X2V0P2"/>
<proteinExistence type="predicted"/>